<dbReference type="OrthoDB" id="3048394at2759"/>
<organism evidence="1 2">
    <name type="scientific">Piloderma croceum (strain F 1598)</name>
    <dbReference type="NCBI Taxonomy" id="765440"/>
    <lineage>
        <taxon>Eukaryota</taxon>
        <taxon>Fungi</taxon>
        <taxon>Dikarya</taxon>
        <taxon>Basidiomycota</taxon>
        <taxon>Agaricomycotina</taxon>
        <taxon>Agaricomycetes</taxon>
        <taxon>Agaricomycetidae</taxon>
        <taxon>Atheliales</taxon>
        <taxon>Atheliaceae</taxon>
        <taxon>Piloderma</taxon>
    </lineage>
</organism>
<dbReference type="AlphaFoldDB" id="A0A0C3F7G6"/>
<dbReference type="EMBL" id="KN833041">
    <property type="protein sequence ID" value="KIM75849.1"/>
    <property type="molecule type" value="Genomic_DNA"/>
</dbReference>
<dbReference type="Proteomes" id="UP000054166">
    <property type="component" value="Unassembled WGS sequence"/>
</dbReference>
<evidence type="ECO:0000313" key="2">
    <source>
        <dbReference type="Proteomes" id="UP000054166"/>
    </source>
</evidence>
<sequence>MNNIPTGVQAFAVKANDCNNAVLQYCYNTGEMGIWWWPWNGGSRLGPSQIQDHRETHDMLGPGCICPMVYPSGPNFVEAAIFMLTDGPLVGQYVAGCARNKCGYLVPMEPIFVHPGVPVKCYAPRLPNEPAPPRVFHISENGSLHAILGPESIDTNERTNLSDLVPDINLLDHVLEIDAPDLVPRRQLGPSIRSAHKGVNLLLNLLDSRVHLGVTKVEFCRLFVKCDCGYIMTRRALRDHACGEGEIERVQMDLTEEE</sequence>
<reference evidence="1 2" key="1">
    <citation type="submission" date="2014-04" db="EMBL/GenBank/DDBJ databases">
        <authorList>
            <consortium name="DOE Joint Genome Institute"/>
            <person name="Kuo A."/>
            <person name="Tarkka M."/>
            <person name="Buscot F."/>
            <person name="Kohler A."/>
            <person name="Nagy L.G."/>
            <person name="Floudas D."/>
            <person name="Copeland A."/>
            <person name="Barry K.W."/>
            <person name="Cichocki N."/>
            <person name="Veneault-Fourrey C."/>
            <person name="LaButti K."/>
            <person name="Lindquist E.A."/>
            <person name="Lipzen A."/>
            <person name="Lundell T."/>
            <person name="Morin E."/>
            <person name="Murat C."/>
            <person name="Sun H."/>
            <person name="Tunlid A."/>
            <person name="Henrissat B."/>
            <person name="Grigoriev I.V."/>
            <person name="Hibbett D.S."/>
            <person name="Martin F."/>
            <person name="Nordberg H.P."/>
            <person name="Cantor M.N."/>
            <person name="Hua S.X."/>
        </authorList>
    </citation>
    <scope>NUCLEOTIDE SEQUENCE [LARGE SCALE GENOMIC DNA]</scope>
    <source>
        <strain evidence="1 2">F 1598</strain>
    </source>
</reference>
<name>A0A0C3F7G6_PILCF</name>
<dbReference type="HOGENOM" id="CLU_084542_0_0_1"/>
<gene>
    <name evidence="1" type="ORF">PILCRDRAFT_13225</name>
</gene>
<accession>A0A0C3F7G6</accession>
<dbReference type="InParanoid" id="A0A0C3F7G6"/>
<keyword evidence="2" id="KW-1185">Reference proteome</keyword>
<protein>
    <submittedName>
        <fullName evidence="1">Uncharacterized protein</fullName>
    </submittedName>
</protein>
<proteinExistence type="predicted"/>
<evidence type="ECO:0000313" key="1">
    <source>
        <dbReference type="EMBL" id="KIM75849.1"/>
    </source>
</evidence>
<reference evidence="2" key="2">
    <citation type="submission" date="2015-01" db="EMBL/GenBank/DDBJ databases">
        <title>Evolutionary Origins and Diversification of the Mycorrhizal Mutualists.</title>
        <authorList>
            <consortium name="DOE Joint Genome Institute"/>
            <consortium name="Mycorrhizal Genomics Consortium"/>
            <person name="Kohler A."/>
            <person name="Kuo A."/>
            <person name="Nagy L.G."/>
            <person name="Floudas D."/>
            <person name="Copeland A."/>
            <person name="Barry K.W."/>
            <person name="Cichocki N."/>
            <person name="Veneault-Fourrey C."/>
            <person name="LaButti K."/>
            <person name="Lindquist E.A."/>
            <person name="Lipzen A."/>
            <person name="Lundell T."/>
            <person name="Morin E."/>
            <person name="Murat C."/>
            <person name="Riley R."/>
            <person name="Ohm R."/>
            <person name="Sun H."/>
            <person name="Tunlid A."/>
            <person name="Henrissat B."/>
            <person name="Grigoriev I.V."/>
            <person name="Hibbett D.S."/>
            <person name="Martin F."/>
        </authorList>
    </citation>
    <scope>NUCLEOTIDE SEQUENCE [LARGE SCALE GENOMIC DNA]</scope>
    <source>
        <strain evidence="2">F 1598</strain>
    </source>
</reference>